<reference evidence="2" key="1">
    <citation type="journal article" date="2023" name="Mol. Phylogenet. Evol.">
        <title>Genome-scale phylogeny and comparative genomics of the fungal order Sordariales.</title>
        <authorList>
            <person name="Hensen N."/>
            <person name="Bonometti L."/>
            <person name="Westerberg I."/>
            <person name="Brannstrom I.O."/>
            <person name="Guillou S."/>
            <person name="Cros-Aarteil S."/>
            <person name="Calhoun S."/>
            <person name="Haridas S."/>
            <person name="Kuo A."/>
            <person name="Mondo S."/>
            <person name="Pangilinan J."/>
            <person name="Riley R."/>
            <person name="LaButti K."/>
            <person name="Andreopoulos B."/>
            <person name="Lipzen A."/>
            <person name="Chen C."/>
            <person name="Yan M."/>
            <person name="Daum C."/>
            <person name="Ng V."/>
            <person name="Clum A."/>
            <person name="Steindorff A."/>
            <person name="Ohm R.A."/>
            <person name="Martin F."/>
            <person name="Silar P."/>
            <person name="Natvig D.O."/>
            <person name="Lalanne C."/>
            <person name="Gautier V."/>
            <person name="Ament-Velasquez S.L."/>
            <person name="Kruys A."/>
            <person name="Hutchinson M.I."/>
            <person name="Powell A.J."/>
            <person name="Barry K."/>
            <person name="Miller A.N."/>
            <person name="Grigoriev I.V."/>
            <person name="Debuchy R."/>
            <person name="Gladieux P."/>
            <person name="Hiltunen Thoren M."/>
            <person name="Johannesson H."/>
        </authorList>
    </citation>
    <scope>NUCLEOTIDE SEQUENCE</scope>
    <source>
        <strain evidence="2">CBS 232.78</strain>
    </source>
</reference>
<dbReference type="AlphaFoldDB" id="A0AAE0KJ01"/>
<evidence type="ECO:0000256" key="1">
    <source>
        <dbReference type="SAM" id="MobiDB-lite"/>
    </source>
</evidence>
<feature type="compositionally biased region" description="Polar residues" evidence="1">
    <location>
        <begin position="244"/>
        <end position="253"/>
    </location>
</feature>
<organism evidence="2 3">
    <name type="scientific">Podospora didyma</name>
    <dbReference type="NCBI Taxonomy" id="330526"/>
    <lineage>
        <taxon>Eukaryota</taxon>
        <taxon>Fungi</taxon>
        <taxon>Dikarya</taxon>
        <taxon>Ascomycota</taxon>
        <taxon>Pezizomycotina</taxon>
        <taxon>Sordariomycetes</taxon>
        <taxon>Sordariomycetidae</taxon>
        <taxon>Sordariales</taxon>
        <taxon>Podosporaceae</taxon>
        <taxon>Podospora</taxon>
    </lineage>
</organism>
<reference evidence="2" key="2">
    <citation type="submission" date="2023-06" db="EMBL/GenBank/DDBJ databases">
        <authorList>
            <consortium name="Lawrence Berkeley National Laboratory"/>
            <person name="Haridas S."/>
            <person name="Hensen N."/>
            <person name="Bonometti L."/>
            <person name="Westerberg I."/>
            <person name="Brannstrom I.O."/>
            <person name="Guillou S."/>
            <person name="Cros-Aarteil S."/>
            <person name="Calhoun S."/>
            <person name="Kuo A."/>
            <person name="Mondo S."/>
            <person name="Pangilinan J."/>
            <person name="Riley R."/>
            <person name="LaButti K."/>
            <person name="Andreopoulos B."/>
            <person name="Lipzen A."/>
            <person name="Chen C."/>
            <person name="Yanf M."/>
            <person name="Daum C."/>
            <person name="Ng V."/>
            <person name="Clum A."/>
            <person name="Steindorff A."/>
            <person name="Ohm R."/>
            <person name="Martin F."/>
            <person name="Silar P."/>
            <person name="Natvig D."/>
            <person name="Lalanne C."/>
            <person name="Gautier V."/>
            <person name="Ament-velasquez S.L."/>
            <person name="Kruys A."/>
            <person name="Hutchinson M.I."/>
            <person name="Powell A.J."/>
            <person name="Barry K."/>
            <person name="Miller A.N."/>
            <person name="Grigoriev I.V."/>
            <person name="Debuchy R."/>
            <person name="Gladieux P."/>
            <person name="Thoren M.H."/>
            <person name="Johannesson H."/>
        </authorList>
    </citation>
    <scope>NUCLEOTIDE SEQUENCE</scope>
    <source>
        <strain evidence="2">CBS 232.78</strain>
    </source>
</reference>
<keyword evidence="3" id="KW-1185">Reference proteome</keyword>
<protein>
    <submittedName>
        <fullName evidence="2">Uncharacterized protein</fullName>
    </submittedName>
</protein>
<accession>A0AAE0KJ01</accession>
<dbReference type="Proteomes" id="UP001285441">
    <property type="component" value="Unassembled WGS sequence"/>
</dbReference>
<evidence type="ECO:0000313" key="2">
    <source>
        <dbReference type="EMBL" id="KAK3377663.1"/>
    </source>
</evidence>
<feature type="region of interest" description="Disordered" evidence="1">
    <location>
        <begin position="217"/>
        <end position="255"/>
    </location>
</feature>
<proteinExistence type="predicted"/>
<gene>
    <name evidence="2" type="ORF">B0H63DRAFT_221871</name>
</gene>
<evidence type="ECO:0000313" key="3">
    <source>
        <dbReference type="Proteomes" id="UP001285441"/>
    </source>
</evidence>
<comment type="caution">
    <text evidence="2">The sequence shown here is derived from an EMBL/GenBank/DDBJ whole genome shotgun (WGS) entry which is preliminary data.</text>
</comment>
<sequence>MSDVKLFRDGITEDSEKIIKEESWKLGFQKRLLSARDRFKGEGLGSQGLMHSAALKRLTCEDADFATEVGKLSLIAVQLLAVSSTEKQLRSDLPFFRAKYVNIFASRDELNGVQPRDDIEKKLRSGSGQGGQFHKIYDRIKSGTQHTRADEPLEEILCPSCRQILDRPSATSGHVAVEERGCRDAILPNTSTGAPGILGTSDDPLGYSIPQQVAVRLPNPQGSAGEPPQKKTRLEGYGQDTEASDGTSPSTDALSVATATCRFPEPRDISLAASTSTSTNSSPYEQTQQQLVLQCATSPRRAMDFLCHSSASVYQGSLLAPLLRQLNLGFINFVLNGDHYVGGPFGAMELCVIIRHGWKDFPTNIPISFSMQASDFIESVEGVIVTTVSTHHGFVTIVPEHFEIYWAVADADWKTILFSKANSAQRLSKISIYSLVVRRLATFSRSA</sequence>
<name>A0AAE0KJ01_9PEZI</name>
<dbReference type="EMBL" id="JAULSW010000006">
    <property type="protein sequence ID" value="KAK3377663.1"/>
    <property type="molecule type" value="Genomic_DNA"/>
</dbReference>